<feature type="domain" description="DUF6969" evidence="1">
    <location>
        <begin position="24"/>
        <end position="213"/>
    </location>
</feature>
<reference evidence="2 3" key="1">
    <citation type="submission" date="2018-07" db="EMBL/GenBank/DDBJ databases">
        <title>Genomic Encyclopedia of Type Strains, Phase IV (KMG-IV): sequencing the most valuable type-strain genomes for metagenomic binning, comparative biology and taxonomic classification.</title>
        <authorList>
            <person name="Goeker M."/>
        </authorList>
    </citation>
    <scope>NUCLEOTIDE SEQUENCE [LARGE SCALE GENOMIC DNA]</scope>
    <source>
        <strain evidence="2 3">DSM 26725</strain>
    </source>
</reference>
<organism evidence="2 3">
    <name type="scientific">Parasphingopyxis lamellibrachiae</name>
    <dbReference type="NCBI Taxonomy" id="680125"/>
    <lineage>
        <taxon>Bacteria</taxon>
        <taxon>Pseudomonadati</taxon>
        <taxon>Pseudomonadota</taxon>
        <taxon>Alphaproteobacteria</taxon>
        <taxon>Sphingomonadales</taxon>
        <taxon>Sphingomonadaceae</taxon>
        <taxon>Parasphingopyxis</taxon>
    </lineage>
</organism>
<dbReference type="AlphaFoldDB" id="A0A3D9FIS5"/>
<evidence type="ECO:0000313" key="3">
    <source>
        <dbReference type="Proteomes" id="UP000256310"/>
    </source>
</evidence>
<sequence length="218" mass="24567">MCRGRRSSGRRLLRRALTDDPETTLFALTEQMASQGVSLVPRVVPLDTDFRQWTHYPEKDAVSPTTGARWFYHAHPPELRASGEHGHFHLFLPLDAFAGIEPRATPEPKNEKGKSPARVVHFIALSCNLEGIPTHWFTTNRWVTNEYFMAADAIIERLEGFDVRDANADPLVNGWLTAAVTAFRRQIGELICQRDAALADRSLDDRDLEILSTGAFEI</sequence>
<dbReference type="EMBL" id="QRDP01000004">
    <property type="protein sequence ID" value="RED17548.1"/>
    <property type="molecule type" value="Genomic_DNA"/>
</dbReference>
<keyword evidence="3" id="KW-1185">Reference proteome</keyword>
<accession>A0A3D9FIS5</accession>
<gene>
    <name evidence="2" type="ORF">DFR46_2597</name>
</gene>
<dbReference type="Pfam" id="PF22308">
    <property type="entry name" value="DUF6969"/>
    <property type="match status" value="1"/>
</dbReference>
<name>A0A3D9FIS5_9SPHN</name>
<comment type="caution">
    <text evidence="2">The sequence shown here is derived from an EMBL/GenBank/DDBJ whole genome shotgun (WGS) entry which is preliminary data.</text>
</comment>
<protein>
    <recommendedName>
        <fullName evidence="1">DUF6969 domain-containing protein</fullName>
    </recommendedName>
</protein>
<evidence type="ECO:0000259" key="1">
    <source>
        <dbReference type="Pfam" id="PF22308"/>
    </source>
</evidence>
<evidence type="ECO:0000313" key="2">
    <source>
        <dbReference type="EMBL" id="RED17548.1"/>
    </source>
</evidence>
<dbReference type="InterPro" id="IPR054242">
    <property type="entry name" value="DUF6969"/>
</dbReference>
<proteinExistence type="predicted"/>
<dbReference type="Proteomes" id="UP000256310">
    <property type="component" value="Unassembled WGS sequence"/>
</dbReference>